<protein>
    <submittedName>
        <fullName evidence="2">Uncharacterized protein</fullName>
    </submittedName>
</protein>
<dbReference type="AlphaFoldDB" id="A0A5J4TTJ6"/>
<name>A0A5J4TTJ6_9EUKA</name>
<reference evidence="2 3" key="1">
    <citation type="submission" date="2019-03" db="EMBL/GenBank/DDBJ databases">
        <title>Single cell metagenomics reveals metabolic interactions within the superorganism composed of flagellate Streblomastix strix and complex community of Bacteroidetes bacteria on its surface.</title>
        <authorList>
            <person name="Treitli S.C."/>
            <person name="Kolisko M."/>
            <person name="Husnik F."/>
            <person name="Keeling P."/>
            <person name="Hampl V."/>
        </authorList>
    </citation>
    <scope>NUCLEOTIDE SEQUENCE [LARGE SCALE GENOMIC DNA]</scope>
    <source>
        <strain evidence="2">ST1C</strain>
    </source>
</reference>
<evidence type="ECO:0000313" key="2">
    <source>
        <dbReference type="EMBL" id="KAA6361219.1"/>
    </source>
</evidence>
<organism evidence="2 3">
    <name type="scientific">Streblomastix strix</name>
    <dbReference type="NCBI Taxonomy" id="222440"/>
    <lineage>
        <taxon>Eukaryota</taxon>
        <taxon>Metamonada</taxon>
        <taxon>Preaxostyla</taxon>
        <taxon>Oxymonadida</taxon>
        <taxon>Streblomastigidae</taxon>
        <taxon>Streblomastix</taxon>
    </lineage>
</organism>
<comment type="caution">
    <text evidence="2">The sequence shown here is derived from an EMBL/GenBank/DDBJ whole genome shotgun (WGS) entry which is preliminary data.</text>
</comment>
<accession>A0A5J4TTJ6</accession>
<feature type="non-terminal residue" evidence="2">
    <location>
        <position position="327"/>
    </location>
</feature>
<evidence type="ECO:0000256" key="1">
    <source>
        <dbReference type="SAM" id="MobiDB-lite"/>
    </source>
</evidence>
<feature type="region of interest" description="Disordered" evidence="1">
    <location>
        <begin position="220"/>
        <end position="247"/>
    </location>
</feature>
<sequence length="327" mass="36152">MVQKIQRIGEIKDLEELVINNPEFSSSLQVLRTTLPYNGNTPVVNKRYPAILYSKDNGSTYDIIKIPEDSEYKIPNLGSIPPTYTSSKFNSAFKFDNSLWVSFKNEEGDDLITKPRGLKITYTNGLYSVIGDGGPRWETLPDKIRNITATITEGAETVTFDQCTITMDKMGNYLYIQPQSSFAITEGLITNVASNSITVKGTPDAEPGDEIKLLAITSPSSPIPQVNSQQKVKQPLGQSSKQLSSDTEGIPVESVNLLLTDIASRFEQTLFATEDKDFSIYGTFTIPRLFIQSSEYFRYSPWSLILEVVLILANNFISSPGSASGVP</sequence>
<gene>
    <name evidence="2" type="ORF">EZS28_043254</name>
</gene>
<evidence type="ECO:0000313" key="3">
    <source>
        <dbReference type="Proteomes" id="UP000324800"/>
    </source>
</evidence>
<proteinExistence type="predicted"/>
<dbReference type="Proteomes" id="UP000324800">
    <property type="component" value="Unassembled WGS sequence"/>
</dbReference>
<dbReference type="EMBL" id="SNRW01025863">
    <property type="protein sequence ID" value="KAA6361219.1"/>
    <property type="molecule type" value="Genomic_DNA"/>
</dbReference>